<keyword evidence="3" id="KW-0808">Transferase</keyword>
<dbReference type="InterPro" id="IPR004556">
    <property type="entry name" value="HemK-like"/>
</dbReference>
<dbReference type="InterPro" id="IPR007848">
    <property type="entry name" value="Small_mtfrase_dom"/>
</dbReference>
<dbReference type="KEGG" id="bsto:C0V70_03105"/>
<dbReference type="GO" id="GO:0032259">
    <property type="term" value="P:methylation"/>
    <property type="evidence" value="ECO:0007669"/>
    <property type="project" value="UniProtKB-KW"/>
</dbReference>
<dbReference type="Proteomes" id="UP000235584">
    <property type="component" value="Chromosome"/>
</dbReference>
<dbReference type="EC" id="2.1.1.297" evidence="1"/>
<dbReference type="AlphaFoldDB" id="A0A2K9NNL3"/>
<dbReference type="NCBIfam" id="TIGR00536">
    <property type="entry name" value="hemK_fam"/>
    <property type="match status" value="1"/>
</dbReference>
<dbReference type="PANTHER" id="PTHR18895:SF74">
    <property type="entry name" value="MTRF1L RELEASE FACTOR GLUTAMINE METHYLTRANSFERASE"/>
    <property type="match status" value="1"/>
</dbReference>
<dbReference type="SUPFAM" id="SSF53335">
    <property type="entry name" value="S-adenosyl-L-methionine-dependent methyltransferases"/>
    <property type="match status" value="1"/>
</dbReference>
<reference evidence="7 8" key="1">
    <citation type="submission" date="2018-01" db="EMBL/GenBank/DDBJ databases">
        <title>Complete genome sequence of Bacteriovorax stolpii DSM12778.</title>
        <authorList>
            <person name="Tang B."/>
            <person name="Chang J."/>
        </authorList>
    </citation>
    <scope>NUCLEOTIDE SEQUENCE [LARGE SCALE GENOMIC DNA]</scope>
    <source>
        <strain evidence="7 8">DSM 12778</strain>
    </source>
</reference>
<dbReference type="PROSITE" id="PS00092">
    <property type="entry name" value="N6_MTASE"/>
    <property type="match status" value="1"/>
</dbReference>
<evidence type="ECO:0000259" key="6">
    <source>
        <dbReference type="Pfam" id="PF05175"/>
    </source>
</evidence>
<feature type="domain" description="Methyltransferase small" evidence="6">
    <location>
        <begin position="124"/>
        <end position="212"/>
    </location>
</feature>
<organism evidence="7 8">
    <name type="scientific">Bacteriovorax stolpii</name>
    <name type="common">Bdellovibrio stolpii</name>
    <dbReference type="NCBI Taxonomy" id="960"/>
    <lineage>
        <taxon>Bacteria</taxon>
        <taxon>Pseudomonadati</taxon>
        <taxon>Bdellovibrionota</taxon>
        <taxon>Bacteriovoracia</taxon>
        <taxon>Bacteriovoracales</taxon>
        <taxon>Bacteriovoracaceae</taxon>
        <taxon>Bacteriovorax</taxon>
    </lineage>
</organism>
<accession>A0A2K9NNL3</accession>
<keyword evidence="4" id="KW-0949">S-adenosyl-L-methionine</keyword>
<dbReference type="InterPro" id="IPR002052">
    <property type="entry name" value="DNA_methylase_N6_adenine_CS"/>
</dbReference>
<comment type="catalytic activity">
    <reaction evidence="5">
        <text>L-glutaminyl-[peptide chain release factor] + S-adenosyl-L-methionine = N(5)-methyl-L-glutaminyl-[peptide chain release factor] + S-adenosyl-L-homocysteine + H(+)</text>
        <dbReference type="Rhea" id="RHEA:42896"/>
        <dbReference type="Rhea" id="RHEA-COMP:10271"/>
        <dbReference type="Rhea" id="RHEA-COMP:10272"/>
        <dbReference type="ChEBI" id="CHEBI:15378"/>
        <dbReference type="ChEBI" id="CHEBI:30011"/>
        <dbReference type="ChEBI" id="CHEBI:57856"/>
        <dbReference type="ChEBI" id="CHEBI:59789"/>
        <dbReference type="ChEBI" id="CHEBI:61891"/>
        <dbReference type="EC" id="2.1.1.297"/>
    </reaction>
</comment>
<evidence type="ECO:0000256" key="3">
    <source>
        <dbReference type="ARBA" id="ARBA00022679"/>
    </source>
</evidence>
<proteinExistence type="predicted"/>
<gene>
    <name evidence="7" type="ORF">C0V70_03105</name>
</gene>
<dbReference type="InterPro" id="IPR029063">
    <property type="entry name" value="SAM-dependent_MTases_sf"/>
</dbReference>
<dbReference type="EMBL" id="CP025704">
    <property type="protein sequence ID" value="AUN97111.1"/>
    <property type="molecule type" value="Genomic_DNA"/>
</dbReference>
<dbReference type="Gene3D" id="3.40.50.150">
    <property type="entry name" value="Vaccinia Virus protein VP39"/>
    <property type="match status" value="1"/>
</dbReference>
<protein>
    <recommendedName>
        <fullName evidence="1">peptide chain release factor N(5)-glutamine methyltransferase</fullName>
        <ecNumber evidence="1">2.1.1.297</ecNumber>
    </recommendedName>
</protein>
<name>A0A2K9NNL3_BACTC</name>
<evidence type="ECO:0000313" key="8">
    <source>
        <dbReference type="Proteomes" id="UP000235584"/>
    </source>
</evidence>
<evidence type="ECO:0000256" key="5">
    <source>
        <dbReference type="ARBA" id="ARBA00048391"/>
    </source>
</evidence>
<evidence type="ECO:0000313" key="7">
    <source>
        <dbReference type="EMBL" id="AUN97111.1"/>
    </source>
</evidence>
<dbReference type="PANTHER" id="PTHR18895">
    <property type="entry name" value="HEMK METHYLTRANSFERASE"/>
    <property type="match status" value="1"/>
</dbReference>
<sequence length="298" mass="34335">MRVSIVSLDNYLKGFFESEKKNLMQNYPGLTLHRLRQDINLHAFLHGIDSEEIFDFPYLPHRTHPLTIFFEKLKEGVPLEYITGYAYFYRSIFKVTSDTLIPRSETEILVELASQEIKKNYRKRPCRVADIGTGTGAIALSLMTEESAALSIVASDISPKALKIAKENYFNQRYGLSNIHQIDFVLSDRFANITGEFDLILSNPPYIKREADLKEVHPQVASFEPHLALFLDDDSYDQWFKEFFESIYQKLSTTGVSLIEGHEHHLEHLAAMAKSTGFSEAVVIQDYTQRNRFLKLKK</sequence>
<keyword evidence="8" id="KW-1185">Reference proteome</keyword>
<keyword evidence="2" id="KW-0489">Methyltransferase</keyword>
<dbReference type="GO" id="GO:0102559">
    <property type="term" value="F:peptide chain release factor N(5)-glutamine methyltransferase activity"/>
    <property type="evidence" value="ECO:0007669"/>
    <property type="project" value="UniProtKB-EC"/>
</dbReference>
<evidence type="ECO:0000256" key="2">
    <source>
        <dbReference type="ARBA" id="ARBA00022603"/>
    </source>
</evidence>
<dbReference type="Pfam" id="PF05175">
    <property type="entry name" value="MTS"/>
    <property type="match status" value="1"/>
</dbReference>
<evidence type="ECO:0000256" key="1">
    <source>
        <dbReference type="ARBA" id="ARBA00012771"/>
    </source>
</evidence>
<evidence type="ECO:0000256" key="4">
    <source>
        <dbReference type="ARBA" id="ARBA00022691"/>
    </source>
</evidence>
<dbReference type="CDD" id="cd02440">
    <property type="entry name" value="AdoMet_MTases"/>
    <property type="match status" value="1"/>
</dbReference>
<dbReference type="InterPro" id="IPR050320">
    <property type="entry name" value="N5-glutamine_MTase"/>
</dbReference>
<dbReference type="GO" id="GO:0003676">
    <property type="term" value="F:nucleic acid binding"/>
    <property type="evidence" value="ECO:0007669"/>
    <property type="project" value="InterPro"/>
</dbReference>